<comment type="caution">
    <text evidence="4">The sequence shown here is derived from an EMBL/GenBank/DDBJ whole genome shotgun (WGS) entry which is preliminary data.</text>
</comment>
<feature type="domain" description="AATF leucine zipper-containing" evidence="3">
    <location>
        <begin position="49"/>
        <end position="157"/>
    </location>
</feature>
<dbReference type="InterPro" id="IPR039223">
    <property type="entry name" value="AATF/Bfr2"/>
</dbReference>
<dbReference type="Pfam" id="PF08164">
    <property type="entry name" value="TRAUB"/>
    <property type="match status" value="1"/>
</dbReference>
<dbReference type="GO" id="GO:0005730">
    <property type="term" value="C:nucleolus"/>
    <property type="evidence" value="ECO:0007669"/>
    <property type="project" value="TreeGrafter"/>
</dbReference>
<dbReference type="PANTHER" id="PTHR15565">
    <property type="entry name" value="AATF PROTEIN APOPTOSIS ANTAGONIZING TRANSCRIPTION FACTOR"/>
    <property type="match status" value="1"/>
</dbReference>
<evidence type="ECO:0000313" key="4">
    <source>
        <dbReference type="EMBL" id="KAK4535185.1"/>
    </source>
</evidence>
<dbReference type="InterPro" id="IPR025160">
    <property type="entry name" value="AATF"/>
</dbReference>
<dbReference type="Proteomes" id="UP001301350">
    <property type="component" value="Unassembled WGS sequence"/>
</dbReference>
<comment type="similarity">
    <text evidence="1">Belongs to the AATF family.</text>
</comment>
<dbReference type="Pfam" id="PF13339">
    <property type="entry name" value="AATF-Che1"/>
    <property type="match status" value="1"/>
</dbReference>
<evidence type="ECO:0000259" key="2">
    <source>
        <dbReference type="Pfam" id="PF08164"/>
    </source>
</evidence>
<evidence type="ECO:0000259" key="3">
    <source>
        <dbReference type="Pfam" id="PF13339"/>
    </source>
</evidence>
<dbReference type="PANTHER" id="PTHR15565:SF0">
    <property type="entry name" value="PROTEIN AATF"/>
    <property type="match status" value="1"/>
</dbReference>
<feature type="domain" description="Apoptosis-antagonizing transcription factor C-terminal" evidence="2">
    <location>
        <begin position="241"/>
        <end position="326"/>
    </location>
</feature>
<organism evidence="4 5">
    <name type="scientific">Cyanidium caldarium</name>
    <name type="common">Red alga</name>
    <dbReference type="NCBI Taxonomy" id="2771"/>
    <lineage>
        <taxon>Eukaryota</taxon>
        <taxon>Rhodophyta</taxon>
        <taxon>Bangiophyceae</taxon>
        <taxon>Cyanidiales</taxon>
        <taxon>Cyanidiaceae</taxon>
        <taxon>Cyanidium</taxon>
    </lineage>
</organism>
<evidence type="ECO:0008006" key="6">
    <source>
        <dbReference type="Google" id="ProtNLM"/>
    </source>
</evidence>
<reference evidence="4 5" key="1">
    <citation type="submission" date="2022-07" db="EMBL/GenBank/DDBJ databases">
        <title>Genome-wide signatures of adaptation to extreme environments.</title>
        <authorList>
            <person name="Cho C.H."/>
            <person name="Yoon H.S."/>
        </authorList>
    </citation>
    <scope>NUCLEOTIDE SEQUENCE [LARGE SCALE GENOMIC DNA]</scope>
    <source>
        <strain evidence="4 5">DBV 063 E5</strain>
    </source>
</reference>
<gene>
    <name evidence="4" type="ORF">CDCA_CDCA04G1210</name>
</gene>
<proteinExistence type="inferred from homology"/>
<evidence type="ECO:0000256" key="1">
    <source>
        <dbReference type="ARBA" id="ARBA00008966"/>
    </source>
</evidence>
<dbReference type="EMBL" id="JANCYW010000004">
    <property type="protein sequence ID" value="KAK4535185.1"/>
    <property type="molecule type" value="Genomic_DNA"/>
</dbReference>
<protein>
    <recommendedName>
        <fullName evidence="6">Apoptosis antagonizing transcription factor</fullName>
    </recommendedName>
</protein>
<name>A0AAV9ISV7_CYACA</name>
<evidence type="ECO:0000313" key="5">
    <source>
        <dbReference type="Proteomes" id="UP001301350"/>
    </source>
</evidence>
<dbReference type="AlphaFoldDB" id="A0AAV9ISV7"/>
<keyword evidence="5" id="KW-1185">Reference proteome</keyword>
<dbReference type="InterPro" id="IPR012617">
    <property type="entry name" value="AATF_C"/>
</dbReference>
<sequence>MNDDDADDADERLRGVDDALLYERWEEIRREEAALVEEEQGRRSREVVAQAQALQQQRRQVDEALGLRMALQKALDAAEQLPRPAHRVQFCARHERVSASYGSAAEAAHALLTTLLRHIEEGSADDASSPVTDRCEAAWTRLERCQQRLRARRQQLLRDSERHFPKRKAVSSATDEMASLRMLDQSIEVQLQRALRAPESRQRLRALACARRTPYRPLGMPPEEAAGMRSDPEHYDDTDWYHGLLRQLIADATEAPGDARFRELLQRPDRADGGDVSVPRSSTELLLERARRRVRKYAPEDRRVSKGRRLRYDVHEKLVGFLAPRAPPPPAHASLHEFSVL</sequence>
<accession>A0AAV9ISV7</accession>